<gene>
    <name evidence="2" type="ORF">IMC76_08200</name>
</gene>
<evidence type="ECO:0000313" key="2">
    <source>
        <dbReference type="EMBL" id="QOQ88191.1"/>
    </source>
</evidence>
<dbReference type="InterPro" id="IPR003453">
    <property type="entry name" value="ABC_MlaE_roteobac"/>
</dbReference>
<feature type="transmembrane region" description="Helical" evidence="1">
    <location>
        <begin position="120"/>
        <end position="139"/>
    </location>
</feature>
<organism evidence="2 3">
    <name type="scientific">Campylobacter corcagiensis</name>
    <dbReference type="NCBI Taxonomy" id="1448857"/>
    <lineage>
        <taxon>Bacteria</taxon>
        <taxon>Pseudomonadati</taxon>
        <taxon>Campylobacterota</taxon>
        <taxon>Epsilonproteobacteria</taxon>
        <taxon>Campylobacterales</taxon>
        <taxon>Campylobacteraceae</taxon>
        <taxon>Campylobacter</taxon>
    </lineage>
</organism>
<feature type="transmembrane region" description="Helical" evidence="1">
    <location>
        <begin position="160"/>
        <end position="178"/>
    </location>
</feature>
<proteinExistence type="inferred from homology"/>
<keyword evidence="1" id="KW-1133">Transmembrane helix</keyword>
<dbReference type="GO" id="GO:0043190">
    <property type="term" value="C:ATP-binding cassette (ABC) transporter complex"/>
    <property type="evidence" value="ECO:0007669"/>
    <property type="project" value="InterPro"/>
</dbReference>
<keyword evidence="1" id="KW-0812">Transmembrane</keyword>
<comment type="similarity">
    <text evidence="1">Belongs to the MlaE permease family.</text>
</comment>
<dbReference type="NCBIfam" id="TIGR00056">
    <property type="entry name" value="MlaE family lipid ABC transporter permease subunit"/>
    <property type="match status" value="1"/>
</dbReference>
<protein>
    <submittedName>
        <fullName evidence="2">ABC transporter permease</fullName>
    </submittedName>
</protein>
<evidence type="ECO:0000313" key="3">
    <source>
        <dbReference type="Proteomes" id="UP000594749"/>
    </source>
</evidence>
<dbReference type="Pfam" id="PF02405">
    <property type="entry name" value="MlaE"/>
    <property type="match status" value="1"/>
</dbReference>
<dbReference type="PANTHER" id="PTHR30188">
    <property type="entry name" value="ABC TRANSPORTER PERMEASE PROTEIN-RELATED"/>
    <property type="match status" value="1"/>
</dbReference>
<dbReference type="Proteomes" id="UP000594749">
    <property type="component" value="Chromosome"/>
</dbReference>
<evidence type="ECO:0000256" key="1">
    <source>
        <dbReference type="RuleBase" id="RU362044"/>
    </source>
</evidence>
<feature type="transmembrane region" description="Helical" evidence="1">
    <location>
        <begin position="303"/>
        <end position="326"/>
    </location>
</feature>
<feature type="transmembrane region" description="Helical" evidence="1">
    <location>
        <begin position="190"/>
        <end position="214"/>
    </location>
</feature>
<dbReference type="GO" id="GO:0005548">
    <property type="term" value="F:phospholipid transporter activity"/>
    <property type="evidence" value="ECO:0007669"/>
    <property type="project" value="TreeGrafter"/>
</dbReference>
<reference evidence="2 3" key="1">
    <citation type="submission" date="2020-10" db="EMBL/GenBank/DDBJ databases">
        <title>Campylobacter and Helicobacter PacBio genomes.</title>
        <authorList>
            <person name="Lane C."/>
        </authorList>
    </citation>
    <scope>NUCLEOTIDE SEQUENCE [LARGE SCALE GENOMIC DNA]</scope>
    <source>
        <strain evidence="2 3">2016D-0077</strain>
    </source>
</reference>
<name>A0A7M1LIR4_9BACT</name>
<dbReference type="PANTHER" id="PTHR30188:SF3">
    <property type="entry name" value="ABC TRANSPORTER PERMEASE"/>
    <property type="match status" value="1"/>
</dbReference>
<dbReference type="EMBL" id="CP063078">
    <property type="protein sequence ID" value="QOQ88191.1"/>
    <property type="molecule type" value="Genomic_DNA"/>
</dbReference>
<keyword evidence="1" id="KW-0472">Membrane</keyword>
<dbReference type="InterPro" id="IPR030802">
    <property type="entry name" value="Permease_MalE"/>
</dbReference>
<feature type="transmembrane region" description="Helical" evidence="1">
    <location>
        <begin position="346"/>
        <end position="364"/>
    </location>
</feature>
<feature type="transmembrane region" description="Helical" evidence="1">
    <location>
        <begin position="245"/>
        <end position="266"/>
    </location>
</feature>
<sequence>MGLNLAINFEISNNCIKLIGDWDYKSSPKKLFELKKAIKKLPSITLDITQLEKLDYAVAIIIYNESLDKNLEIKGENKSIKAMFELLADSDVDIGKKPTKRSSGIFYDIGKNIFEATQSAISFFNFFGEFVYKFLYTILHPSKIRLKELSNHCKDSGINAVFIVCLTAFLIGIVLVYIGSDMLANFGANIMIVEIMGMITLREIGPLIATIVLAGRSASSFTAQIGVMKITEEIDAMKTMSFDPFIFLVIPRVMAMIIITPLVIFLADMCSILGQMIVSNYYMGVDFASYLDRFKSLVEIRHFQVGMIKAPFFGATIALVGCLRGLQVKGSTESIGEMTTISVVNAIFWVIVLDAIFAIFFIQVGL</sequence>
<accession>A0A7M1LIR4</accession>
<keyword evidence="3" id="KW-1185">Reference proteome</keyword>
<dbReference type="AlphaFoldDB" id="A0A7M1LIR4"/>